<keyword evidence="4" id="KW-0812">Transmembrane</keyword>
<dbReference type="GO" id="GO:0046872">
    <property type="term" value="F:metal ion binding"/>
    <property type="evidence" value="ECO:0007669"/>
    <property type="project" value="UniProtKB-KW"/>
</dbReference>
<keyword evidence="4" id="KW-0472">Membrane</keyword>
<comment type="similarity">
    <text evidence="1">Belongs to the bacterial solute-binding protein ModA family.</text>
</comment>
<proteinExistence type="inferred from homology"/>
<name>A0A517VXY9_9PLAN</name>
<dbReference type="AlphaFoldDB" id="A0A517VXY9"/>
<dbReference type="GO" id="GO:0030973">
    <property type="term" value="F:molybdate ion binding"/>
    <property type="evidence" value="ECO:0007669"/>
    <property type="project" value="TreeGrafter"/>
</dbReference>
<dbReference type="SUPFAM" id="SSF53850">
    <property type="entry name" value="Periplasmic binding protein-like II"/>
    <property type="match status" value="2"/>
</dbReference>
<keyword evidence="2" id="KW-0479">Metal-binding</keyword>
<accession>A0A517VXY9</accession>
<dbReference type="Pfam" id="PF13531">
    <property type="entry name" value="SBP_bac_11"/>
    <property type="match status" value="2"/>
</dbReference>
<evidence type="ECO:0000256" key="2">
    <source>
        <dbReference type="ARBA" id="ARBA00022723"/>
    </source>
</evidence>
<dbReference type="GO" id="GO:0030288">
    <property type="term" value="C:outer membrane-bounded periplasmic space"/>
    <property type="evidence" value="ECO:0007669"/>
    <property type="project" value="TreeGrafter"/>
</dbReference>
<dbReference type="RefSeq" id="WP_144986150.1">
    <property type="nucleotide sequence ID" value="NZ_CP037920.1"/>
</dbReference>
<evidence type="ECO:0000256" key="1">
    <source>
        <dbReference type="ARBA" id="ARBA00009175"/>
    </source>
</evidence>
<dbReference type="CDD" id="cd13517">
    <property type="entry name" value="PBP2_ModA3_like"/>
    <property type="match status" value="1"/>
</dbReference>
<dbReference type="NCBIfam" id="TIGR01256">
    <property type="entry name" value="modA"/>
    <property type="match status" value="1"/>
</dbReference>
<feature type="transmembrane region" description="Helical" evidence="4">
    <location>
        <begin position="21"/>
        <end position="46"/>
    </location>
</feature>
<evidence type="ECO:0000256" key="3">
    <source>
        <dbReference type="ARBA" id="ARBA00022729"/>
    </source>
</evidence>
<dbReference type="PANTHER" id="PTHR30632">
    <property type="entry name" value="MOLYBDATE-BINDING PERIPLASMIC PROTEIN"/>
    <property type="match status" value="1"/>
</dbReference>
<dbReference type="Proteomes" id="UP000318704">
    <property type="component" value="Chromosome"/>
</dbReference>
<sequence>MKQLRSQNSNSIDRYTFPGGKLNNGLVLVGGSFILLIFMLGLLFYASPEQSSENTDDESLLMYCAAGIKPPVAATAAQFAEEEYGVPVKLQYGGSGTLLSNLRVAKTGDLYLAADTSYIDIAREKDLVKEAIPVAKLHPVIMVKKGNPQNIKSLDDLTKEGVTFALANPDAASVGKLTKKILEKSNKWDGISKSARVFKPTVSEVANDILIGTVDAGIVWDATVNQHGDQAEIVEVPELSQAVKNVTVGVLTSSKKPQQALMFARYLQAKEKGQKQFSDMGYQTVKGDAWEPHPEILLFSGGVNRLAIQDTLKEFEKREGVSINVVYNGCGILVGQINSGQRPDAYFACDTSYMVQVQPQFSLPLTVSETDMILIVEKGNPKKIKSVYDLASENLKVGIAHHEQSALGALTKKLLGPLRLKDKSLYDAIQPNVKTNTPTADLLVNQLRTGSLDAAIVYRANISKVSDKLDVVEIKEGRPMAEQPIAILNSTKYPNLMQRLVDQLTSESSRAMFESKGFRWRITPESL</sequence>
<keyword evidence="3" id="KW-0732">Signal</keyword>
<evidence type="ECO:0000256" key="4">
    <source>
        <dbReference type="SAM" id="Phobius"/>
    </source>
</evidence>
<dbReference type="GO" id="GO:0015689">
    <property type="term" value="P:molybdate ion transport"/>
    <property type="evidence" value="ECO:0007669"/>
    <property type="project" value="InterPro"/>
</dbReference>
<dbReference type="InterPro" id="IPR050682">
    <property type="entry name" value="ModA/WtpA"/>
</dbReference>
<dbReference type="EMBL" id="CP037920">
    <property type="protein sequence ID" value="QDT97860.1"/>
    <property type="molecule type" value="Genomic_DNA"/>
</dbReference>
<dbReference type="PANTHER" id="PTHR30632:SF0">
    <property type="entry name" value="SULFATE-BINDING PROTEIN"/>
    <property type="match status" value="1"/>
</dbReference>
<evidence type="ECO:0000313" key="6">
    <source>
        <dbReference type="Proteomes" id="UP000318704"/>
    </source>
</evidence>
<dbReference type="Gene3D" id="3.40.190.10">
    <property type="entry name" value="Periplasmic binding protein-like II"/>
    <property type="match status" value="4"/>
</dbReference>
<gene>
    <name evidence="5" type="ORF">V144x_33430</name>
</gene>
<reference evidence="5 6" key="1">
    <citation type="submission" date="2019-03" db="EMBL/GenBank/DDBJ databases">
        <title>Deep-cultivation of Planctomycetes and their phenomic and genomic characterization uncovers novel biology.</title>
        <authorList>
            <person name="Wiegand S."/>
            <person name="Jogler M."/>
            <person name="Boedeker C."/>
            <person name="Pinto D."/>
            <person name="Vollmers J."/>
            <person name="Rivas-Marin E."/>
            <person name="Kohn T."/>
            <person name="Peeters S.H."/>
            <person name="Heuer A."/>
            <person name="Rast P."/>
            <person name="Oberbeckmann S."/>
            <person name="Bunk B."/>
            <person name="Jeske O."/>
            <person name="Meyerdierks A."/>
            <person name="Storesund J.E."/>
            <person name="Kallscheuer N."/>
            <person name="Luecker S."/>
            <person name="Lage O.M."/>
            <person name="Pohl T."/>
            <person name="Merkel B.J."/>
            <person name="Hornburger P."/>
            <person name="Mueller R.-W."/>
            <person name="Bruemmer F."/>
            <person name="Labrenz M."/>
            <person name="Spormann A.M."/>
            <person name="Op den Camp H."/>
            <person name="Overmann J."/>
            <person name="Amann R."/>
            <person name="Jetten M.S.M."/>
            <person name="Mascher T."/>
            <person name="Medema M.H."/>
            <person name="Devos D.P."/>
            <person name="Kaster A.-K."/>
            <person name="Ovreas L."/>
            <person name="Rohde M."/>
            <person name="Galperin M.Y."/>
            <person name="Jogler C."/>
        </authorList>
    </citation>
    <scope>NUCLEOTIDE SEQUENCE [LARGE SCALE GENOMIC DNA]</scope>
    <source>
        <strain evidence="5 6">V144</strain>
    </source>
</reference>
<protein>
    <submittedName>
        <fullName evidence="5">Binding protein</fullName>
    </submittedName>
</protein>
<organism evidence="5 6">
    <name type="scientific">Gimesia aquarii</name>
    <dbReference type="NCBI Taxonomy" id="2527964"/>
    <lineage>
        <taxon>Bacteria</taxon>
        <taxon>Pseudomonadati</taxon>
        <taxon>Planctomycetota</taxon>
        <taxon>Planctomycetia</taxon>
        <taxon>Planctomycetales</taxon>
        <taxon>Planctomycetaceae</taxon>
        <taxon>Gimesia</taxon>
    </lineage>
</organism>
<evidence type="ECO:0000313" key="5">
    <source>
        <dbReference type="EMBL" id="QDT97860.1"/>
    </source>
</evidence>
<dbReference type="KEGG" id="gaw:V144x_33430"/>
<dbReference type="InterPro" id="IPR005950">
    <property type="entry name" value="ModA"/>
</dbReference>
<keyword evidence="4" id="KW-1133">Transmembrane helix</keyword>